<dbReference type="PANTHER" id="PTHR32141:SF136">
    <property type="entry name" value="OS07G0287000 PROTEIN"/>
    <property type="match status" value="1"/>
</dbReference>
<reference evidence="3" key="2">
    <citation type="submission" date="2021-02" db="EMBL/GenBank/DDBJ databases">
        <authorList>
            <person name="Kimball J.A."/>
            <person name="Haas M.W."/>
            <person name="Macchietto M."/>
            <person name="Kono T."/>
            <person name="Duquette J."/>
            <person name="Shao M."/>
        </authorList>
    </citation>
    <scope>NUCLEOTIDE SEQUENCE</scope>
    <source>
        <tissue evidence="3">Fresh leaf tissue</tissue>
    </source>
</reference>
<gene>
    <name evidence="3" type="ORF">GUJ93_ZPchr0013g35654</name>
</gene>
<dbReference type="InterPro" id="IPR055411">
    <property type="entry name" value="LRR_FXL15/At3g58940/PEG3-like"/>
</dbReference>
<comment type="caution">
    <text evidence="3">The sequence shown here is derived from an EMBL/GenBank/DDBJ whole genome shotgun (WGS) entry which is preliminary data.</text>
</comment>
<evidence type="ECO:0000313" key="4">
    <source>
        <dbReference type="Proteomes" id="UP000729402"/>
    </source>
</evidence>
<dbReference type="PANTHER" id="PTHR32141">
    <property type="match status" value="1"/>
</dbReference>
<evidence type="ECO:0000256" key="1">
    <source>
        <dbReference type="SAM" id="MobiDB-lite"/>
    </source>
</evidence>
<keyword evidence="4" id="KW-1185">Reference proteome</keyword>
<sequence>MRLFFAQSLKKINEAIRVLPGSEQAAATVASFPNLLELTLRYAFTTSSALHGLLAGCPSLVSLSLDRVFGCRSLRVHSGSLRSLTVSISLRQREKIGEELQDLIVEEAPLLERLLVHDINWGPSIHLLHGPRLEILSYLGVGIPSLQLGKHIASVRVAKNDKRVGGREQSEAASIQATRSGECMGGQERSGAASAQATLFGECRLPASARPARRS</sequence>
<accession>A0A8J5X4L5</accession>
<name>A0A8J5X4L5_ZIZPA</name>
<protein>
    <recommendedName>
        <fullName evidence="2">F-box/LRR-repeat protein 15/At3g58940/PEG3-like LRR domain-containing protein</fullName>
    </recommendedName>
</protein>
<feature type="domain" description="F-box/LRR-repeat protein 15/At3g58940/PEG3-like LRR" evidence="2">
    <location>
        <begin position="3"/>
        <end position="157"/>
    </location>
</feature>
<dbReference type="Pfam" id="PF24758">
    <property type="entry name" value="LRR_At5g56370"/>
    <property type="match status" value="1"/>
</dbReference>
<reference evidence="3" key="1">
    <citation type="journal article" date="2021" name="bioRxiv">
        <title>Whole Genome Assembly and Annotation of Northern Wild Rice, Zizania palustris L., Supports a Whole Genome Duplication in the Zizania Genus.</title>
        <authorList>
            <person name="Haas M."/>
            <person name="Kono T."/>
            <person name="Macchietto M."/>
            <person name="Millas R."/>
            <person name="McGilp L."/>
            <person name="Shao M."/>
            <person name="Duquette J."/>
            <person name="Hirsch C.N."/>
            <person name="Kimball J."/>
        </authorList>
    </citation>
    <scope>NUCLEOTIDE SEQUENCE</scope>
    <source>
        <tissue evidence="3">Fresh leaf tissue</tissue>
    </source>
</reference>
<feature type="region of interest" description="Disordered" evidence="1">
    <location>
        <begin position="163"/>
        <end position="190"/>
    </location>
</feature>
<evidence type="ECO:0000313" key="3">
    <source>
        <dbReference type="EMBL" id="KAG8100130.1"/>
    </source>
</evidence>
<dbReference type="InterPro" id="IPR055302">
    <property type="entry name" value="F-box_dom-containing"/>
</dbReference>
<dbReference type="OrthoDB" id="599900at2759"/>
<evidence type="ECO:0000259" key="2">
    <source>
        <dbReference type="Pfam" id="PF24758"/>
    </source>
</evidence>
<dbReference type="EMBL" id="JAAALK010000079">
    <property type="protein sequence ID" value="KAG8100130.1"/>
    <property type="molecule type" value="Genomic_DNA"/>
</dbReference>
<proteinExistence type="predicted"/>
<dbReference type="Proteomes" id="UP000729402">
    <property type="component" value="Unassembled WGS sequence"/>
</dbReference>
<dbReference type="AlphaFoldDB" id="A0A8J5X4L5"/>
<organism evidence="3 4">
    <name type="scientific">Zizania palustris</name>
    <name type="common">Northern wild rice</name>
    <dbReference type="NCBI Taxonomy" id="103762"/>
    <lineage>
        <taxon>Eukaryota</taxon>
        <taxon>Viridiplantae</taxon>
        <taxon>Streptophyta</taxon>
        <taxon>Embryophyta</taxon>
        <taxon>Tracheophyta</taxon>
        <taxon>Spermatophyta</taxon>
        <taxon>Magnoliopsida</taxon>
        <taxon>Liliopsida</taxon>
        <taxon>Poales</taxon>
        <taxon>Poaceae</taxon>
        <taxon>BOP clade</taxon>
        <taxon>Oryzoideae</taxon>
        <taxon>Oryzeae</taxon>
        <taxon>Zizaniinae</taxon>
        <taxon>Zizania</taxon>
    </lineage>
</organism>